<gene>
    <name evidence="1" type="ORF">CTRU02_213977</name>
</gene>
<evidence type="ECO:0000313" key="2">
    <source>
        <dbReference type="Proteomes" id="UP000805649"/>
    </source>
</evidence>
<evidence type="ECO:0000313" key="1">
    <source>
        <dbReference type="EMBL" id="KAL0931242.1"/>
    </source>
</evidence>
<dbReference type="Proteomes" id="UP000805649">
    <property type="component" value="Unassembled WGS sequence"/>
</dbReference>
<dbReference type="EMBL" id="VUJX02000010">
    <property type="protein sequence ID" value="KAL0931242.1"/>
    <property type="molecule type" value="Genomic_DNA"/>
</dbReference>
<sequence length="289" mass="33416">MGEMEQRATSLKGPFSSATRKLLSVSTNEENVTTTFPVAGNLTIDEAVALYREVEAFQKEYKMAKYKVPEYASPKEIELAMIRGTLNLRAREISIALFHNFVAYPTPTGSLPATDPTTILLRDYRSSLVSVNAKWADLLAEKLSRRQESKALRRRHKRRNRRFLHSQLAWWRAVREEAKEMKYDADVEEDDCPETHRAARRTAEKRERRKRYYARKNEMRRNGCVLTKALGDIERICNSPASSDGVPLHDSFQRNYIIPEHVKSDADLLVYFNQLGLRFTPCKGTHLHR</sequence>
<name>A0ACC3YHC7_COLTU</name>
<keyword evidence="2" id="KW-1185">Reference proteome</keyword>
<organism evidence="1 2">
    <name type="scientific">Colletotrichum truncatum</name>
    <name type="common">Anthracnose fungus</name>
    <name type="synonym">Colletotrichum capsici</name>
    <dbReference type="NCBI Taxonomy" id="5467"/>
    <lineage>
        <taxon>Eukaryota</taxon>
        <taxon>Fungi</taxon>
        <taxon>Dikarya</taxon>
        <taxon>Ascomycota</taxon>
        <taxon>Pezizomycotina</taxon>
        <taxon>Sordariomycetes</taxon>
        <taxon>Hypocreomycetidae</taxon>
        <taxon>Glomerellales</taxon>
        <taxon>Glomerellaceae</taxon>
        <taxon>Colletotrichum</taxon>
        <taxon>Colletotrichum truncatum species complex</taxon>
    </lineage>
</organism>
<accession>A0ACC3YHC7</accession>
<reference evidence="1 2" key="1">
    <citation type="journal article" date="2020" name="Phytopathology">
        <title>Genome Sequence Resources of Colletotrichum truncatum, C. plurivorum, C. musicola, and C. sojae: Four Species Pathogenic to Soybean (Glycine max).</title>
        <authorList>
            <person name="Rogerio F."/>
            <person name="Boufleur T.R."/>
            <person name="Ciampi-Guillardi M."/>
            <person name="Sukno S.A."/>
            <person name="Thon M.R."/>
            <person name="Massola Junior N.S."/>
            <person name="Baroncelli R."/>
        </authorList>
    </citation>
    <scope>NUCLEOTIDE SEQUENCE [LARGE SCALE GENOMIC DNA]</scope>
    <source>
        <strain evidence="1 2">CMES1059</strain>
    </source>
</reference>
<proteinExistence type="predicted"/>
<comment type="caution">
    <text evidence="1">The sequence shown here is derived from an EMBL/GenBank/DDBJ whole genome shotgun (WGS) entry which is preliminary data.</text>
</comment>
<protein>
    <submittedName>
        <fullName evidence="1">Uncharacterized protein</fullName>
    </submittedName>
</protein>